<evidence type="ECO:0000256" key="1">
    <source>
        <dbReference type="SAM" id="Coils"/>
    </source>
</evidence>
<feature type="chain" id="PRO_5035282271" evidence="2">
    <location>
        <begin position="25"/>
        <end position="561"/>
    </location>
</feature>
<dbReference type="AlphaFoldDB" id="A0A8J7SJR1"/>
<sequence length="561" mass="59033">MKKFSKSMICASSVALLSFGNVCAETTVSTINDGELLSWTTDETWSSATLTVDGEAIFPLVNTYTTGQSINLEVLAQSDQVLPDGDYTWSLVVYTGEQLSRGAGEANSGSSANYSGSFKVVGGAVSFPIAHTGSFDNDSGMLPRDVIHVDDTIIQGSLAAGFDSVNGESFGFDTIRLKENNLRIHFQDTSTSASFPSADWRIVANDSSNGGANYLAFEDSDAGTKPFYVAQGAGNNALYVKSGGNVGFGTSTPIVDLHTATGNTPTLRLEQNGTSGFASQTWDMAGNEANFFIRDVTNGSKLSFRIRPGAPESSIDIHGDGDVGMGTSSPQAALHVRRTNAVASILAESTDANGASVKAENSSNGTATISAVNSGTGSATVLAEVVGAGQNAVISAKSSAETWSLTSKSDGSLTISSALLGDRLSFGQYSGSTFTGNITCQALTELSDETQKTNFVKLDQQEVLEKVLKLPVSEWTYKNDRSQARHIGPMAQGFKAQFDLGDSDTRISSRDMAGVALAAIQGLNQTVEEKDAEIDALKEKSDRMEAQLQALMKEVEALKAN</sequence>
<evidence type="ECO:0000256" key="2">
    <source>
        <dbReference type="SAM" id="SignalP"/>
    </source>
</evidence>
<proteinExistence type="predicted"/>
<name>A0A8J7SJR1_9BACT</name>
<comment type="caution">
    <text evidence="4">The sequence shown here is derived from an EMBL/GenBank/DDBJ whole genome shotgun (WGS) entry which is preliminary data.</text>
</comment>
<accession>A0A8J7SJR1</accession>
<dbReference type="Pfam" id="PF13884">
    <property type="entry name" value="Peptidase_S74"/>
    <property type="match status" value="1"/>
</dbReference>
<feature type="coiled-coil region" evidence="1">
    <location>
        <begin position="520"/>
        <end position="561"/>
    </location>
</feature>
<feature type="signal peptide" evidence="2">
    <location>
        <begin position="1"/>
        <end position="24"/>
    </location>
</feature>
<dbReference type="Proteomes" id="UP000624703">
    <property type="component" value="Unassembled WGS sequence"/>
</dbReference>
<keyword evidence="2" id="KW-0732">Signal</keyword>
<feature type="domain" description="Peptidase S74" evidence="3">
    <location>
        <begin position="447"/>
        <end position="561"/>
    </location>
</feature>
<dbReference type="EMBL" id="JAENIM010000021">
    <property type="protein sequence ID" value="MBK1790300.1"/>
    <property type="molecule type" value="Genomic_DNA"/>
</dbReference>
<organism evidence="4 5">
    <name type="scientific">Persicirhabdus sediminis</name>
    <dbReference type="NCBI Taxonomy" id="454144"/>
    <lineage>
        <taxon>Bacteria</taxon>
        <taxon>Pseudomonadati</taxon>
        <taxon>Verrucomicrobiota</taxon>
        <taxon>Verrucomicrobiia</taxon>
        <taxon>Verrucomicrobiales</taxon>
        <taxon>Verrucomicrobiaceae</taxon>
        <taxon>Persicirhabdus</taxon>
    </lineage>
</organism>
<dbReference type="InterPro" id="IPR030392">
    <property type="entry name" value="S74_ICA"/>
</dbReference>
<protein>
    <submittedName>
        <fullName evidence="4">Tail fiber domain-containing protein</fullName>
    </submittedName>
</protein>
<gene>
    <name evidence="4" type="ORF">JIN82_03910</name>
</gene>
<evidence type="ECO:0000313" key="4">
    <source>
        <dbReference type="EMBL" id="MBK1790300.1"/>
    </source>
</evidence>
<evidence type="ECO:0000313" key="5">
    <source>
        <dbReference type="Proteomes" id="UP000624703"/>
    </source>
</evidence>
<keyword evidence="5" id="KW-1185">Reference proteome</keyword>
<dbReference type="PROSITE" id="PS51688">
    <property type="entry name" value="ICA"/>
    <property type="match status" value="1"/>
</dbReference>
<evidence type="ECO:0000259" key="3">
    <source>
        <dbReference type="PROSITE" id="PS51688"/>
    </source>
</evidence>
<keyword evidence="1" id="KW-0175">Coiled coil</keyword>
<reference evidence="4" key="1">
    <citation type="submission" date="2021-01" db="EMBL/GenBank/DDBJ databases">
        <title>Modified the classification status of verrucomicrobia.</title>
        <authorList>
            <person name="Feng X."/>
        </authorList>
    </citation>
    <scope>NUCLEOTIDE SEQUENCE</scope>
    <source>
        <strain evidence="4">_KCTC 22039</strain>
    </source>
</reference>